<evidence type="ECO:0000256" key="1">
    <source>
        <dbReference type="SAM" id="MobiDB-lite"/>
    </source>
</evidence>
<evidence type="ECO:0000313" key="3">
    <source>
        <dbReference type="Proteomes" id="UP001187192"/>
    </source>
</evidence>
<name>A0AA88CT33_FICCA</name>
<accession>A0AA88CT33</accession>
<dbReference type="AlphaFoldDB" id="A0AA88CT33"/>
<sequence length="97" mass="9996">MADCRPWSPAGEECRPGLAATSQPSRDCKCSHGKARVLGTLAGPIGWATQQAGPAPAHSGWAAAEAGRACLCSPWLGSGLGLYMGSAQPHTHPKKNF</sequence>
<dbReference type="EMBL" id="BTGU01003333">
    <property type="protein sequence ID" value="GMN30565.1"/>
    <property type="molecule type" value="Genomic_DNA"/>
</dbReference>
<comment type="caution">
    <text evidence="2">The sequence shown here is derived from an EMBL/GenBank/DDBJ whole genome shotgun (WGS) entry which is preliminary data.</text>
</comment>
<gene>
    <name evidence="2" type="ORF">TIFTF001_044490</name>
</gene>
<organism evidence="2 3">
    <name type="scientific">Ficus carica</name>
    <name type="common">Common fig</name>
    <dbReference type="NCBI Taxonomy" id="3494"/>
    <lineage>
        <taxon>Eukaryota</taxon>
        <taxon>Viridiplantae</taxon>
        <taxon>Streptophyta</taxon>
        <taxon>Embryophyta</taxon>
        <taxon>Tracheophyta</taxon>
        <taxon>Spermatophyta</taxon>
        <taxon>Magnoliopsida</taxon>
        <taxon>eudicotyledons</taxon>
        <taxon>Gunneridae</taxon>
        <taxon>Pentapetalae</taxon>
        <taxon>rosids</taxon>
        <taxon>fabids</taxon>
        <taxon>Rosales</taxon>
        <taxon>Moraceae</taxon>
        <taxon>Ficeae</taxon>
        <taxon>Ficus</taxon>
    </lineage>
</organism>
<keyword evidence="3" id="KW-1185">Reference proteome</keyword>
<protein>
    <submittedName>
        <fullName evidence="2">Uncharacterized protein</fullName>
    </submittedName>
</protein>
<dbReference type="Proteomes" id="UP001187192">
    <property type="component" value="Unassembled WGS sequence"/>
</dbReference>
<evidence type="ECO:0000313" key="2">
    <source>
        <dbReference type="EMBL" id="GMN30565.1"/>
    </source>
</evidence>
<proteinExistence type="predicted"/>
<reference evidence="2" key="1">
    <citation type="submission" date="2023-07" db="EMBL/GenBank/DDBJ databases">
        <title>draft genome sequence of fig (Ficus carica).</title>
        <authorList>
            <person name="Takahashi T."/>
            <person name="Nishimura K."/>
        </authorList>
    </citation>
    <scope>NUCLEOTIDE SEQUENCE</scope>
</reference>
<feature type="region of interest" description="Disordered" evidence="1">
    <location>
        <begin position="1"/>
        <end position="27"/>
    </location>
</feature>